<reference evidence="3 4" key="1">
    <citation type="submission" date="2016-07" db="EMBL/GenBank/DDBJ databases">
        <title>Pervasive Adenine N6-methylation of Active Genes in Fungi.</title>
        <authorList>
            <consortium name="DOE Joint Genome Institute"/>
            <person name="Mondo S.J."/>
            <person name="Dannebaum R.O."/>
            <person name="Kuo R.C."/>
            <person name="Labutti K."/>
            <person name="Haridas S."/>
            <person name="Kuo A."/>
            <person name="Salamov A."/>
            <person name="Ahrendt S.R."/>
            <person name="Lipzen A."/>
            <person name="Sullivan W."/>
            <person name="Andreopoulos W.B."/>
            <person name="Clum A."/>
            <person name="Lindquist E."/>
            <person name="Daum C."/>
            <person name="Ramamoorthy G.K."/>
            <person name="Gryganskyi A."/>
            <person name="Culley D."/>
            <person name="Magnuson J.K."/>
            <person name="James T.Y."/>
            <person name="O'Malley M.A."/>
            <person name="Stajich J.E."/>
            <person name="Spatafora J.W."/>
            <person name="Visel A."/>
            <person name="Grigoriev I.V."/>
        </authorList>
    </citation>
    <scope>NUCLEOTIDE SEQUENCE [LARGE SCALE GENOMIC DNA]</scope>
    <source>
        <strain evidence="3 4">JEL800</strain>
    </source>
</reference>
<feature type="region of interest" description="Disordered" evidence="1">
    <location>
        <begin position="207"/>
        <end position="227"/>
    </location>
</feature>
<dbReference type="PROSITE" id="PS50048">
    <property type="entry name" value="ZN2_CY6_FUNGAL_2"/>
    <property type="match status" value="1"/>
</dbReference>
<feature type="domain" description="Zn(2)-C6 fungal-type" evidence="2">
    <location>
        <begin position="52"/>
        <end position="82"/>
    </location>
</feature>
<proteinExistence type="predicted"/>
<keyword evidence="4" id="KW-1185">Reference proteome</keyword>
<dbReference type="InterPro" id="IPR036864">
    <property type="entry name" value="Zn2-C6_fun-type_DNA-bd_sf"/>
</dbReference>
<comment type="caution">
    <text evidence="3">The sequence shown here is derived from an EMBL/GenBank/DDBJ whole genome shotgun (WGS) entry which is preliminary data.</text>
</comment>
<gene>
    <name evidence="3" type="ORF">BCR33DRAFT_328020</name>
</gene>
<dbReference type="SUPFAM" id="SSF57701">
    <property type="entry name" value="Zn2/Cys6 DNA-binding domain"/>
    <property type="match status" value="1"/>
</dbReference>
<name>A0A1Y2C4U1_9FUNG</name>
<dbReference type="OrthoDB" id="2121746at2759"/>
<evidence type="ECO:0000256" key="1">
    <source>
        <dbReference type="SAM" id="MobiDB-lite"/>
    </source>
</evidence>
<feature type="region of interest" description="Disordered" evidence="1">
    <location>
        <begin position="238"/>
        <end position="257"/>
    </location>
</feature>
<dbReference type="GO" id="GO:0008270">
    <property type="term" value="F:zinc ion binding"/>
    <property type="evidence" value="ECO:0007669"/>
    <property type="project" value="InterPro"/>
</dbReference>
<dbReference type="CDD" id="cd00067">
    <property type="entry name" value="GAL4"/>
    <property type="match status" value="1"/>
</dbReference>
<dbReference type="GO" id="GO:0000981">
    <property type="term" value="F:DNA-binding transcription factor activity, RNA polymerase II-specific"/>
    <property type="evidence" value="ECO:0007669"/>
    <property type="project" value="InterPro"/>
</dbReference>
<accession>A0A1Y2C4U1</accession>
<protein>
    <recommendedName>
        <fullName evidence="2">Zn(2)-C6 fungal-type domain-containing protein</fullName>
    </recommendedName>
</protein>
<evidence type="ECO:0000313" key="3">
    <source>
        <dbReference type="EMBL" id="ORY41904.1"/>
    </source>
</evidence>
<organism evidence="3 4">
    <name type="scientific">Rhizoclosmatium globosum</name>
    <dbReference type="NCBI Taxonomy" id="329046"/>
    <lineage>
        <taxon>Eukaryota</taxon>
        <taxon>Fungi</taxon>
        <taxon>Fungi incertae sedis</taxon>
        <taxon>Chytridiomycota</taxon>
        <taxon>Chytridiomycota incertae sedis</taxon>
        <taxon>Chytridiomycetes</taxon>
        <taxon>Chytridiales</taxon>
        <taxon>Chytriomycetaceae</taxon>
        <taxon>Rhizoclosmatium</taxon>
    </lineage>
</organism>
<dbReference type="EMBL" id="MCGO01000030">
    <property type="protein sequence ID" value="ORY41904.1"/>
    <property type="molecule type" value="Genomic_DNA"/>
</dbReference>
<evidence type="ECO:0000259" key="2">
    <source>
        <dbReference type="PROSITE" id="PS50048"/>
    </source>
</evidence>
<evidence type="ECO:0000313" key="4">
    <source>
        <dbReference type="Proteomes" id="UP000193642"/>
    </source>
</evidence>
<dbReference type="Gene3D" id="4.10.240.10">
    <property type="entry name" value="Zn(2)-C6 fungal-type DNA-binding domain"/>
    <property type="match status" value="1"/>
</dbReference>
<dbReference type="Proteomes" id="UP000193642">
    <property type="component" value="Unassembled WGS sequence"/>
</dbReference>
<dbReference type="InterPro" id="IPR001138">
    <property type="entry name" value="Zn2Cys6_DnaBD"/>
</dbReference>
<dbReference type="Pfam" id="PF00172">
    <property type="entry name" value="Zn_clus"/>
    <property type="match status" value="1"/>
</dbReference>
<dbReference type="AlphaFoldDB" id="A0A1Y2C4U1"/>
<sequence length="282" mass="32362">MFLHSSSSKNGDIVRSSTCPTTQFFRQLPDRLSFSKMTKRLPNREDWKRPIPCNTCKTSRKKCTLEQPACSRCSKLGLTCVYAPEFTLVKRRKGYVRETASEEAEKGTVNGTGGAKLESGSIASCSPSLQRPLLPSISSLLPPPPPPLQPVVGPHQLHYQQAPPFGPASHLFHRPHHHFTPQPQHQYQYNYDQQHPHYQRPLYPPTQIHTPPIPPPQTHQQQQQHHYVQPIEQQDLYHHYHHPQPPPPHHFHHDSHYQNRSRMEAIVSAFDVGLTRDNEPFS</sequence>
<feature type="region of interest" description="Disordered" evidence="1">
    <location>
        <begin position="98"/>
        <end position="123"/>
    </location>
</feature>
<feature type="compositionally biased region" description="Low complexity" evidence="1">
    <location>
        <begin position="218"/>
        <end position="227"/>
    </location>
</feature>
<dbReference type="SMART" id="SM00066">
    <property type="entry name" value="GAL4"/>
    <property type="match status" value="1"/>
</dbReference>